<dbReference type="AlphaFoldDB" id="A0A3A9KAN9"/>
<keyword evidence="2" id="KW-1133">Transmembrane helix</keyword>
<feature type="compositionally biased region" description="Basic and acidic residues" evidence="1">
    <location>
        <begin position="22"/>
        <end position="32"/>
    </location>
</feature>
<evidence type="ECO:0000313" key="4">
    <source>
        <dbReference type="Proteomes" id="UP000281498"/>
    </source>
</evidence>
<comment type="caution">
    <text evidence="3">The sequence shown here is derived from an EMBL/GenBank/DDBJ whole genome shotgun (WGS) entry which is preliminary data.</text>
</comment>
<dbReference type="RefSeq" id="WP_110935215.1">
    <property type="nucleotide sequence ID" value="NZ_PDOE01000003.1"/>
</dbReference>
<accession>A0A3A9KAN9</accession>
<gene>
    <name evidence="3" type="ORF">CR203_09735</name>
</gene>
<feature type="compositionally biased region" description="Basic residues" evidence="1">
    <location>
        <begin position="48"/>
        <end position="65"/>
    </location>
</feature>
<protein>
    <submittedName>
        <fullName evidence="3">Uncharacterized protein</fullName>
    </submittedName>
</protein>
<evidence type="ECO:0000313" key="3">
    <source>
        <dbReference type="EMBL" id="RKL67622.1"/>
    </source>
</evidence>
<keyword evidence="2" id="KW-0472">Membrane</keyword>
<organism evidence="3 4">
    <name type="scientific">Salipaludibacillus neizhouensis</name>
    <dbReference type="NCBI Taxonomy" id="885475"/>
    <lineage>
        <taxon>Bacteria</taxon>
        <taxon>Bacillati</taxon>
        <taxon>Bacillota</taxon>
        <taxon>Bacilli</taxon>
        <taxon>Bacillales</taxon>
        <taxon>Bacillaceae</taxon>
    </lineage>
</organism>
<keyword evidence="2" id="KW-0812">Transmembrane</keyword>
<feature type="region of interest" description="Disordered" evidence="1">
    <location>
        <begin position="22"/>
        <end position="65"/>
    </location>
</feature>
<feature type="transmembrane region" description="Helical" evidence="2">
    <location>
        <begin position="72"/>
        <end position="94"/>
    </location>
</feature>
<sequence length="97" mass="11655">MIDVEEWIKEVILVVKNHTSEKELENQSHEDDTSATLDVQEFPPRSEAHRRKDKRKSRVQKKKKKKMIRFPLVRILLILFLFLVAAMVTYPIWIQRL</sequence>
<dbReference type="Proteomes" id="UP000281498">
    <property type="component" value="Unassembled WGS sequence"/>
</dbReference>
<evidence type="ECO:0000256" key="2">
    <source>
        <dbReference type="SAM" id="Phobius"/>
    </source>
</evidence>
<evidence type="ECO:0000256" key="1">
    <source>
        <dbReference type="SAM" id="MobiDB-lite"/>
    </source>
</evidence>
<proteinExistence type="predicted"/>
<reference evidence="3 4" key="1">
    <citation type="submission" date="2017-10" db="EMBL/GenBank/DDBJ databases">
        <title>Bacillus sp. nov., a halophilic bacterium isolated from a Keqin Lake.</title>
        <authorList>
            <person name="Wang H."/>
        </authorList>
    </citation>
    <scope>NUCLEOTIDE SEQUENCE [LARGE SCALE GENOMIC DNA]</scope>
    <source>
        <strain evidence="3 4">KCTC 13187</strain>
    </source>
</reference>
<keyword evidence="4" id="KW-1185">Reference proteome</keyword>
<dbReference type="EMBL" id="PDOE01000003">
    <property type="protein sequence ID" value="RKL67622.1"/>
    <property type="molecule type" value="Genomic_DNA"/>
</dbReference>
<name>A0A3A9KAN9_9BACI</name>